<proteinExistence type="predicted"/>
<feature type="chain" id="PRO_5013877751" evidence="1">
    <location>
        <begin position="19"/>
        <end position="86"/>
    </location>
</feature>
<accession>A0A2D2D592</accession>
<dbReference type="RefSeq" id="WP_003614452.1">
    <property type="nucleotide sequence ID" value="NZ_ADVE02000001.1"/>
</dbReference>
<gene>
    <name evidence="2" type="ORF">CQW49_00035</name>
</gene>
<dbReference type="AlphaFoldDB" id="A0A2D2D592"/>
<keyword evidence="3" id="KW-1185">Reference proteome</keyword>
<keyword evidence="1" id="KW-0732">Signal</keyword>
<dbReference type="EMBL" id="CP023737">
    <property type="protein sequence ID" value="ATQ70135.1"/>
    <property type="molecule type" value="Genomic_DNA"/>
</dbReference>
<protein>
    <submittedName>
        <fullName evidence="2">Uncharacterized protein</fullName>
    </submittedName>
</protein>
<sequence length="86" mass="8766">MKKIIAAILILAAPATTAAAEPSCRQDDDTGKSLCVAGVLFRCACREISGATVCSWDNAASACSALTATEDARPSVVGGIVAPRER</sequence>
<evidence type="ECO:0000256" key="1">
    <source>
        <dbReference type="SAM" id="SignalP"/>
    </source>
</evidence>
<organism evidence="2 3">
    <name type="scientific">Methylosinus trichosporium (strain ATCC 35070 / NCIMB 11131 / UNIQEM 75 / OB3b)</name>
    <dbReference type="NCBI Taxonomy" id="595536"/>
    <lineage>
        <taxon>Bacteria</taxon>
        <taxon>Pseudomonadati</taxon>
        <taxon>Pseudomonadota</taxon>
        <taxon>Alphaproteobacteria</taxon>
        <taxon>Hyphomicrobiales</taxon>
        <taxon>Methylocystaceae</taxon>
        <taxon>Methylosinus</taxon>
    </lineage>
</organism>
<dbReference type="KEGG" id="mtw:CQW49_00035"/>
<evidence type="ECO:0000313" key="2">
    <source>
        <dbReference type="EMBL" id="ATQ70135.1"/>
    </source>
</evidence>
<reference evidence="3" key="1">
    <citation type="submission" date="2017-10" db="EMBL/GenBank/DDBJ databases">
        <title>Completed PacBio SMRT sequence of Methylosinus trichosporium OB3b reveals presence of a third large plasmid.</title>
        <authorList>
            <person name="Charles T.C."/>
            <person name="Lynch M.D.J."/>
            <person name="Heil J.R."/>
            <person name="Cheng J."/>
        </authorList>
    </citation>
    <scope>NUCLEOTIDE SEQUENCE [LARGE SCALE GENOMIC DNA]</scope>
    <source>
        <strain evidence="3">OB3b</strain>
    </source>
</reference>
<dbReference type="Proteomes" id="UP000230709">
    <property type="component" value="Chromosome"/>
</dbReference>
<name>A0A2D2D592_METT3</name>
<feature type="signal peptide" evidence="1">
    <location>
        <begin position="1"/>
        <end position="18"/>
    </location>
</feature>
<evidence type="ECO:0000313" key="3">
    <source>
        <dbReference type="Proteomes" id="UP000230709"/>
    </source>
</evidence>